<dbReference type="AlphaFoldDB" id="A0A439D7F1"/>
<evidence type="ECO:0000256" key="8">
    <source>
        <dbReference type="ARBA" id="ARBA00047899"/>
    </source>
</evidence>
<evidence type="ECO:0000256" key="1">
    <source>
        <dbReference type="ARBA" id="ARBA00003747"/>
    </source>
</evidence>
<comment type="subunit">
    <text evidence="2">Component of the EKC/KEOPS complex composed of at least BUD32, CGI121, GON7, KAE1 and PCC1; the whole complex dimerizes.</text>
</comment>
<keyword evidence="13" id="KW-1185">Reference proteome</keyword>
<dbReference type="Gene3D" id="3.30.200.20">
    <property type="entry name" value="Phosphorylase Kinase, domain 1"/>
    <property type="match status" value="1"/>
</dbReference>
<dbReference type="InterPro" id="IPR008266">
    <property type="entry name" value="Tyr_kinase_AS"/>
</dbReference>
<feature type="domain" description="Protein kinase" evidence="11">
    <location>
        <begin position="282"/>
        <end position="545"/>
    </location>
</feature>
<dbReference type="Pfam" id="PF00069">
    <property type="entry name" value="Pkinase"/>
    <property type="match status" value="1"/>
</dbReference>
<dbReference type="GO" id="GO:0005524">
    <property type="term" value="F:ATP binding"/>
    <property type="evidence" value="ECO:0007669"/>
    <property type="project" value="InterPro"/>
</dbReference>
<dbReference type="SUPFAM" id="SSF56112">
    <property type="entry name" value="Protein kinase-like (PK-like)"/>
    <property type="match status" value="1"/>
</dbReference>
<evidence type="ECO:0000256" key="7">
    <source>
        <dbReference type="ARBA" id="ARBA00033194"/>
    </source>
</evidence>
<protein>
    <recommendedName>
        <fullName evidence="5">EKC/KEOPS complex subunit BUD32</fullName>
        <ecNumber evidence="3">2.7.11.1</ecNumber>
    </recommendedName>
    <alternativeName>
        <fullName evidence="6 7">Atypical Serine/threonine protein kinase BUD32</fullName>
    </alternativeName>
    <alternativeName>
        <fullName evidence="4">EKC/KEOPS complex subunit bud32</fullName>
    </alternativeName>
</protein>
<evidence type="ECO:0000256" key="10">
    <source>
        <dbReference type="SAM" id="MobiDB-lite"/>
    </source>
</evidence>
<evidence type="ECO:0000256" key="5">
    <source>
        <dbReference type="ARBA" id="ARBA00019973"/>
    </source>
</evidence>
<dbReference type="EMBL" id="RYZI01000118">
    <property type="protein sequence ID" value="RWA10321.1"/>
    <property type="molecule type" value="Genomic_DNA"/>
</dbReference>
<evidence type="ECO:0000313" key="12">
    <source>
        <dbReference type="EMBL" id="RWA10321.1"/>
    </source>
</evidence>
<comment type="catalytic activity">
    <reaction evidence="8">
        <text>L-threonyl-[protein] + ATP = O-phospho-L-threonyl-[protein] + ADP + H(+)</text>
        <dbReference type="Rhea" id="RHEA:46608"/>
        <dbReference type="Rhea" id="RHEA-COMP:11060"/>
        <dbReference type="Rhea" id="RHEA-COMP:11605"/>
        <dbReference type="ChEBI" id="CHEBI:15378"/>
        <dbReference type="ChEBI" id="CHEBI:30013"/>
        <dbReference type="ChEBI" id="CHEBI:30616"/>
        <dbReference type="ChEBI" id="CHEBI:61977"/>
        <dbReference type="ChEBI" id="CHEBI:456216"/>
        <dbReference type="EC" id="2.7.11.1"/>
    </reaction>
</comment>
<dbReference type="GO" id="GO:0004674">
    <property type="term" value="F:protein serine/threonine kinase activity"/>
    <property type="evidence" value="ECO:0007669"/>
    <property type="project" value="UniProtKB-EC"/>
</dbReference>
<dbReference type="GO" id="GO:0005634">
    <property type="term" value="C:nucleus"/>
    <property type="evidence" value="ECO:0007669"/>
    <property type="project" value="TreeGrafter"/>
</dbReference>
<dbReference type="InterPro" id="IPR011009">
    <property type="entry name" value="Kinase-like_dom_sf"/>
</dbReference>
<evidence type="ECO:0000256" key="4">
    <source>
        <dbReference type="ARBA" id="ARBA00013948"/>
    </source>
</evidence>
<evidence type="ECO:0000256" key="9">
    <source>
        <dbReference type="ARBA" id="ARBA00048679"/>
    </source>
</evidence>
<dbReference type="GO" id="GO:0044773">
    <property type="term" value="P:mitotic DNA damage checkpoint signaling"/>
    <property type="evidence" value="ECO:0007669"/>
    <property type="project" value="TreeGrafter"/>
</dbReference>
<dbReference type="PROSITE" id="PS50011">
    <property type="entry name" value="PROTEIN_KINASE_DOM"/>
    <property type="match status" value="1"/>
</dbReference>
<gene>
    <name evidence="12" type="ORF">EKO27_g4771</name>
</gene>
<dbReference type="STRING" id="363999.A0A439D7F1"/>
<dbReference type="PROSITE" id="PS00109">
    <property type="entry name" value="PROTEIN_KINASE_TYR"/>
    <property type="match status" value="1"/>
</dbReference>
<dbReference type="GO" id="GO:0005737">
    <property type="term" value="C:cytoplasm"/>
    <property type="evidence" value="ECO:0007669"/>
    <property type="project" value="TreeGrafter"/>
</dbReference>
<accession>A0A439D7F1</accession>
<comment type="caution">
    <text evidence="12">The sequence shown here is derived from an EMBL/GenBank/DDBJ whole genome shotgun (WGS) entry which is preliminary data.</text>
</comment>
<evidence type="ECO:0000256" key="3">
    <source>
        <dbReference type="ARBA" id="ARBA00012513"/>
    </source>
</evidence>
<evidence type="ECO:0000259" key="11">
    <source>
        <dbReference type="PROSITE" id="PS50011"/>
    </source>
</evidence>
<dbReference type="PANTHER" id="PTHR44167:SF24">
    <property type="entry name" value="SERINE_THREONINE-PROTEIN KINASE CHK2"/>
    <property type="match status" value="1"/>
</dbReference>
<comment type="function">
    <text evidence="1">Component of the EKC/KEOPS complex that is required for the formation of a threonylcarbamoyl group on adenosine at position 37 (t(6)A37) in tRNAs that read codons beginning with adenine. The complex is probably involved in the transfer of the threonylcarbamoyl moiety of threonylcarbamoyl-AMP (TC-AMP) to the N6 group of A37. BUD32 has ATPase activity in the context of the EKC/KEOPS complex and likely plays a supporting role to the catalytic subunit KAE1. The EKC/KEOPS complex also promotes both telomere uncapping and telomere elongation. The complex is required for efficient recruitment of transcriptional coactivators.</text>
</comment>
<feature type="region of interest" description="Disordered" evidence="10">
    <location>
        <begin position="1"/>
        <end position="23"/>
    </location>
</feature>
<name>A0A439D7F1_9PEZI</name>
<dbReference type="CDD" id="cd00180">
    <property type="entry name" value="PKc"/>
    <property type="match status" value="1"/>
</dbReference>
<dbReference type="InterPro" id="IPR000719">
    <property type="entry name" value="Prot_kinase_dom"/>
</dbReference>
<organism evidence="12 13">
    <name type="scientific">Xylaria grammica</name>
    <dbReference type="NCBI Taxonomy" id="363999"/>
    <lineage>
        <taxon>Eukaryota</taxon>
        <taxon>Fungi</taxon>
        <taxon>Dikarya</taxon>
        <taxon>Ascomycota</taxon>
        <taxon>Pezizomycotina</taxon>
        <taxon>Sordariomycetes</taxon>
        <taxon>Xylariomycetidae</taxon>
        <taxon>Xylariales</taxon>
        <taxon>Xylariaceae</taxon>
        <taxon>Xylaria</taxon>
    </lineage>
</organism>
<evidence type="ECO:0000313" key="13">
    <source>
        <dbReference type="Proteomes" id="UP000286045"/>
    </source>
</evidence>
<comment type="catalytic activity">
    <reaction evidence="9">
        <text>L-seryl-[protein] + ATP = O-phospho-L-seryl-[protein] + ADP + H(+)</text>
        <dbReference type="Rhea" id="RHEA:17989"/>
        <dbReference type="Rhea" id="RHEA-COMP:9863"/>
        <dbReference type="Rhea" id="RHEA-COMP:11604"/>
        <dbReference type="ChEBI" id="CHEBI:15378"/>
        <dbReference type="ChEBI" id="CHEBI:29999"/>
        <dbReference type="ChEBI" id="CHEBI:30616"/>
        <dbReference type="ChEBI" id="CHEBI:83421"/>
        <dbReference type="ChEBI" id="CHEBI:456216"/>
        <dbReference type="EC" id="2.7.11.1"/>
    </reaction>
</comment>
<dbReference type="EC" id="2.7.11.1" evidence="3"/>
<evidence type="ECO:0000256" key="2">
    <source>
        <dbReference type="ARBA" id="ARBA00011534"/>
    </source>
</evidence>
<sequence>MQSLVRVADNASDDGSRTNPHSHLSFAADTAYTTKPNDAPFPSVRFLTLSPDNELARQVTADSARLIMANSNKYKHQQQFLEKVEIKADTHTSDKSQAQVDDSAASQAQEPKYHFVFDLSVEPTGPHRSWRIGRGYAKSPVQGDAKSPDQGADILIRASRETYSAPTLALIWIHQQSGAFMLKAVSTSCPVQYLAGLGSGKDLTLECGDQTVLWLKRNRIRFGLKQLDFVLDIAIDGGKEEELFPIFRNRFLRSDGNDKALVPSDNLNPLPKDSHERTHDFIVHNNMTGAGAFGVVNGAVHALTGRPAAVKKAHSTRNASILSLKNEIKIVESLSHPSIIKFTKTWCIHNSPPCYASPLDSYSMVMPLAEYSFEEFFSPSSSPPDRRTRLRLFRDIVEGLEYMHSSSIMHRDISPRNLLVISDTERSPPWQGVICDFGKAVTRLHGSSTTIGPIPMIAPEVWTSSTGYTHAIDLWSLGYAHLYSLRRPKPVKTDRGRNRTLLCLLDELCAQEVIDETEKSYVQGLLAIDPEQRLTAKEALEHPIWKTT</sequence>
<dbReference type="PANTHER" id="PTHR44167">
    <property type="entry name" value="OVARIAN-SPECIFIC SERINE/THREONINE-PROTEIN KINASE LOK-RELATED"/>
    <property type="match status" value="1"/>
</dbReference>
<reference evidence="12 13" key="1">
    <citation type="submission" date="2018-12" db="EMBL/GenBank/DDBJ databases">
        <title>Draft genome sequence of Xylaria grammica IHI A82.</title>
        <authorList>
            <person name="Buettner E."/>
            <person name="Kellner H."/>
        </authorList>
    </citation>
    <scope>NUCLEOTIDE SEQUENCE [LARGE SCALE GENOMIC DNA]</scope>
    <source>
        <strain evidence="12 13">IHI A82</strain>
    </source>
</reference>
<evidence type="ECO:0000256" key="6">
    <source>
        <dbReference type="ARBA" id="ARBA00030980"/>
    </source>
</evidence>
<dbReference type="Gene3D" id="1.10.510.10">
    <property type="entry name" value="Transferase(Phosphotransferase) domain 1"/>
    <property type="match status" value="1"/>
</dbReference>
<dbReference type="Proteomes" id="UP000286045">
    <property type="component" value="Unassembled WGS sequence"/>
</dbReference>
<proteinExistence type="predicted"/>